<keyword evidence="6" id="KW-1185">Reference proteome</keyword>
<accession>A0ABM8AD24</accession>
<dbReference type="PROSITE" id="PS51819">
    <property type="entry name" value="VOC"/>
    <property type="match status" value="1"/>
</dbReference>
<sequence>MPAPRIVPELYSSDFAASLDFYTRVLGFRVVYARPEDRFAYLDLGGAELMLEQTTDPARTFIAGELEHPFGRGLHLQVEVEDVESMYGRVLEAGSRVLLPLEDRWYRQGDREAGNRQFVVLDPDGYVLRPFESLGTRPARNSRK</sequence>
<evidence type="ECO:0000256" key="3">
    <source>
        <dbReference type="ARBA" id="ARBA00023251"/>
    </source>
</evidence>
<dbReference type="CDD" id="cd08349">
    <property type="entry name" value="BLMA_like"/>
    <property type="match status" value="1"/>
</dbReference>
<dbReference type="InterPro" id="IPR029068">
    <property type="entry name" value="Glyas_Bleomycin-R_OHBP_Dase"/>
</dbReference>
<dbReference type="InterPro" id="IPR004360">
    <property type="entry name" value="Glyas_Fos-R_dOase_dom"/>
</dbReference>
<evidence type="ECO:0000313" key="5">
    <source>
        <dbReference type="EMBL" id="BDP41527.1"/>
    </source>
</evidence>
<organism evidence="5 6">
    <name type="scientific">Deinococcus aetherius</name>
    <dbReference type="NCBI Taxonomy" id="200252"/>
    <lineage>
        <taxon>Bacteria</taxon>
        <taxon>Thermotogati</taxon>
        <taxon>Deinococcota</taxon>
        <taxon>Deinococci</taxon>
        <taxon>Deinococcales</taxon>
        <taxon>Deinococcaceae</taxon>
        <taxon>Deinococcus</taxon>
    </lineage>
</organism>
<gene>
    <name evidence="5" type="ORF">DAETH_14960</name>
</gene>
<name>A0ABM8AD24_9DEIO</name>
<dbReference type="InterPro" id="IPR037523">
    <property type="entry name" value="VOC_core"/>
</dbReference>
<keyword evidence="3" id="KW-0046">Antibiotic resistance</keyword>
<dbReference type="SUPFAM" id="SSF54593">
    <property type="entry name" value="Glyoxalase/Bleomycin resistance protein/Dihydroxybiphenyl dioxygenase"/>
    <property type="match status" value="1"/>
</dbReference>
<evidence type="ECO:0000256" key="1">
    <source>
        <dbReference type="ARBA" id="ARBA00011051"/>
    </source>
</evidence>
<evidence type="ECO:0000259" key="4">
    <source>
        <dbReference type="PROSITE" id="PS51819"/>
    </source>
</evidence>
<evidence type="ECO:0000256" key="2">
    <source>
        <dbReference type="ARBA" id="ARBA00021572"/>
    </source>
</evidence>
<dbReference type="Pfam" id="PF00903">
    <property type="entry name" value="Glyoxalase"/>
    <property type="match status" value="1"/>
</dbReference>
<dbReference type="InterPro" id="IPR000335">
    <property type="entry name" value="Bleomycin-R"/>
</dbReference>
<dbReference type="Proteomes" id="UP001064971">
    <property type="component" value="Chromosome"/>
</dbReference>
<evidence type="ECO:0000313" key="6">
    <source>
        <dbReference type="Proteomes" id="UP001064971"/>
    </source>
</evidence>
<dbReference type="EMBL" id="AP026560">
    <property type="protein sequence ID" value="BDP41527.1"/>
    <property type="molecule type" value="Genomic_DNA"/>
</dbReference>
<protein>
    <recommendedName>
        <fullName evidence="2">Bleomycin resistance protein</fullName>
    </recommendedName>
</protein>
<feature type="domain" description="VOC" evidence="4">
    <location>
        <begin position="2"/>
        <end position="133"/>
    </location>
</feature>
<reference evidence="5" key="1">
    <citation type="submission" date="2022-07" db="EMBL/GenBank/DDBJ databases">
        <title>Complete Genome Sequence of the Radioresistant Bacterium Deinococcus aetherius ST0316, Isolated from the Air Dust collected in Lower Stratosphere above Japan.</title>
        <authorList>
            <person name="Satoh K."/>
            <person name="Hagiwara K."/>
            <person name="Katsumata K."/>
            <person name="Kubo A."/>
            <person name="Yokobori S."/>
            <person name="Yamagishi A."/>
            <person name="Oono Y."/>
            <person name="Narumi I."/>
        </authorList>
    </citation>
    <scope>NUCLEOTIDE SEQUENCE</scope>
    <source>
        <strain evidence="5">ST0316</strain>
    </source>
</reference>
<proteinExistence type="inferred from homology"/>
<dbReference type="RefSeq" id="WP_264777287.1">
    <property type="nucleotide sequence ID" value="NZ_AP026560.1"/>
</dbReference>
<dbReference type="Gene3D" id="3.10.180.10">
    <property type="entry name" value="2,3-Dihydroxybiphenyl 1,2-Dioxygenase, domain 1"/>
    <property type="match status" value="1"/>
</dbReference>
<comment type="similarity">
    <text evidence="1">Belongs to the bleomycin resistance protein family.</text>
</comment>